<gene>
    <name evidence="1" type="ORF">UFOVP849_33</name>
</gene>
<proteinExistence type="predicted"/>
<sequence length="1273" mass="126404">MPTIPPNNNTGLYGIDGSSVAISNDVTVDNLAATGNITAGGYIAAQGNITSQGNISADYFIGDGSQLTNLPPGDYSNANVVALMATFGSNTIVTTGNITGGYIFGNGSQLTGLPATYGNSNVTTLLANFGSNTVSTTGNVTAGYFIGDGSQLTGLPASYGNANVAAFLPTYTGNLAGGNLSIGNDAVISNDLTVGGTIYGTFAGNISGNLVVPGSNTQVIFNKSGNAGASANFTFNEATNIMTVNGTANVGTLNATGNVTGGNIAGNGAGLSAITGANVTGTVANATFATSAATATTASTANSVAGANVTGTVASATQANTANVANSVSGSNVVGAVANATFATSAASATTAGTVTTNAQPNITSVGTLSTLSVSGNIATGGILTDGYYYANGTPVTFGGGGTYGNANVANFLANYGSNTVVTTGNISGGNVIGTFLYGDGSNITGVVAGAASTRIAVKNTSGGTLTKGTPVYATGTVGASTIIEIAASRADTAATMPCMGLLAQDLNNNDQGYSISVGTLTGANTNAFVTGRELYVATTGGLTTSRPTGTNVVQTLGFVGRVDSSNGSIEVNIWNINSLPNLGNGNVWIGNATGYPTESVAYGNSNVTTLLAAFGSNTISTTGNVTAGNINSALGVYAVTIQASGLIGGNGSPLTSLTGANVVGAVANATYATSAGTATSATTAGTVTTNAQPNITSVGTLTSLNVSGNTTSGNLSATGTVKSGAVTYTGTDGTTGQVLTTYGNGQTYFSTVSGGSYGNANVANYLASGTLSSNIITTANVTASGMNTSGPSGNITGVNYLYANSVVANVSLQSGAVTYTPTDGTAGQVLTTYGNGITYFSTVASGGNTPGGSNTQIQFNDGGAFGGNATMTFDKATGNVVLGNIVTNTNNMQTVGAIDYPNVTASANVVPWRITMGNAYNGSANSSVVNTSPGTIGSTMNTPRLLVSDLVTVPNNGMRINEAAFVNWAIPTANISNNSTRIVASRSEMMVGGSVNNYAITGTSPFILGAHTSQVYIGAGTNANLSGVGNIVVSGGAIGMFVGVNTQPGSSVAFSTGALSQIVATDSGGVFGNATNTIAYTTHMSGNPANANVTGTTTAVGYYQPPNSTTGVYGSGLTTGNIARSATNYHAFRNDDDLARSRLGALERMHYLTANVTSSSGSVTIDKNNGQVQQVYLTEAITGATFSNFAVRQQRPNATFQNSTDVVTVIFQQGATPYNITLPTGNAAIRYANGVSSVTGVANTTVMVDVVGVYNYNTSATNYLIEIKPTYS</sequence>
<name>A0A6J5P3A3_9CAUD</name>
<protein>
    <recommendedName>
        <fullName evidence="2">Chlorovirus glycoprotein repeat domain-containing protein</fullName>
    </recommendedName>
</protein>
<evidence type="ECO:0008006" key="2">
    <source>
        <dbReference type="Google" id="ProtNLM"/>
    </source>
</evidence>
<dbReference type="EMBL" id="LR796788">
    <property type="protein sequence ID" value="CAB4166420.1"/>
    <property type="molecule type" value="Genomic_DNA"/>
</dbReference>
<reference evidence="1" key="1">
    <citation type="submission" date="2020-04" db="EMBL/GenBank/DDBJ databases">
        <authorList>
            <person name="Chiriac C."/>
            <person name="Salcher M."/>
            <person name="Ghai R."/>
            <person name="Kavagutti S V."/>
        </authorList>
    </citation>
    <scope>NUCLEOTIDE SEQUENCE</scope>
</reference>
<evidence type="ECO:0000313" key="1">
    <source>
        <dbReference type="EMBL" id="CAB4166420.1"/>
    </source>
</evidence>
<organism evidence="1">
    <name type="scientific">uncultured Caudovirales phage</name>
    <dbReference type="NCBI Taxonomy" id="2100421"/>
    <lineage>
        <taxon>Viruses</taxon>
        <taxon>Duplodnaviria</taxon>
        <taxon>Heunggongvirae</taxon>
        <taxon>Uroviricota</taxon>
        <taxon>Caudoviricetes</taxon>
        <taxon>Peduoviridae</taxon>
        <taxon>Maltschvirus</taxon>
        <taxon>Maltschvirus maltsch</taxon>
    </lineage>
</organism>
<accession>A0A6J5P3A3</accession>